<dbReference type="SUPFAM" id="SSF53448">
    <property type="entry name" value="Nucleotide-diphospho-sugar transferases"/>
    <property type="match status" value="2"/>
</dbReference>
<dbReference type="RefSeq" id="WP_090042719.1">
    <property type="nucleotide sequence ID" value="NZ_FOKI01000037.1"/>
</dbReference>
<dbReference type="STRING" id="84698.SAMN04488528_103712"/>
<gene>
    <name evidence="2" type="ORF">SAMN04488528_103712</name>
</gene>
<reference evidence="2 3" key="1">
    <citation type="submission" date="2016-10" db="EMBL/GenBank/DDBJ databases">
        <authorList>
            <person name="de Groot N.N."/>
        </authorList>
    </citation>
    <scope>NUCLEOTIDE SEQUENCE [LARGE SCALE GENOMIC DNA]</scope>
    <source>
        <strain evidence="2 3">DSM 12271</strain>
    </source>
</reference>
<name>A0A1I1AJ37_9CLOT</name>
<dbReference type="InterPro" id="IPR029044">
    <property type="entry name" value="Nucleotide-diphossugar_trans"/>
</dbReference>
<dbReference type="AlphaFoldDB" id="A0A1I1AJ37"/>
<dbReference type="Pfam" id="PF03452">
    <property type="entry name" value="Anp1"/>
    <property type="match status" value="1"/>
</dbReference>
<keyword evidence="3" id="KW-1185">Reference proteome</keyword>
<dbReference type="EMBL" id="FOKI01000037">
    <property type="protein sequence ID" value="SFB37356.1"/>
    <property type="molecule type" value="Genomic_DNA"/>
</dbReference>
<organism evidence="2 3">
    <name type="scientific">Clostridium frigidicarnis</name>
    <dbReference type="NCBI Taxonomy" id="84698"/>
    <lineage>
        <taxon>Bacteria</taxon>
        <taxon>Bacillati</taxon>
        <taxon>Bacillota</taxon>
        <taxon>Clostridia</taxon>
        <taxon>Eubacteriales</taxon>
        <taxon>Clostridiaceae</taxon>
        <taxon>Clostridium</taxon>
    </lineage>
</organism>
<proteinExistence type="predicted"/>
<evidence type="ECO:0000313" key="2">
    <source>
        <dbReference type="EMBL" id="SFB37356.1"/>
    </source>
</evidence>
<evidence type="ECO:0000313" key="3">
    <source>
        <dbReference type="Proteomes" id="UP000198619"/>
    </source>
</evidence>
<dbReference type="Pfam" id="PF00535">
    <property type="entry name" value="Glycos_transf_2"/>
    <property type="match status" value="1"/>
</dbReference>
<dbReference type="Proteomes" id="UP000198619">
    <property type="component" value="Unassembled WGS sequence"/>
</dbReference>
<evidence type="ECO:0000259" key="1">
    <source>
        <dbReference type="Pfam" id="PF00535"/>
    </source>
</evidence>
<protein>
    <submittedName>
        <fullName evidence="2">Anp1 protein</fullName>
    </submittedName>
</protein>
<feature type="domain" description="Glycosyltransferase 2-like" evidence="1">
    <location>
        <begin position="5"/>
        <end position="100"/>
    </location>
</feature>
<dbReference type="PANTHER" id="PTHR43630">
    <property type="entry name" value="POLY-BETA-1,6-N-ACETYL-D-GLUCOSAMINE SYNTHASE"/>
    <property type="match status" value="1"/>
</dbReference>
<dbReference type="CDD" id="cd00761">
    <property type="entry name" value="Glyco_tranf_GTA_type"/>
    <property type="match status" value="1"/>
</dbReference>
<accession>A0A1I1AJ37</accession>
<dbReference type="InterPro" id="IPR001173">
    <property type="entry name" value="Glyco_trans_2-like"/>
</dbReference>
<dbReference type="Gene3D" id="3.90.550.10">
    <property type="entry name" value="Spore Coat Polysaccharide Biosynthesis Protein SpsA, Chain A"/>
    <property type="match status" value="2"/>
</dbReference>
<sequence>MISLSACIVTKNSEHLIEKTLRSVWNVVDEIVIVDRGSSDGTVNIASKFTDRVFSFEDDDYGKIVEFAVNKATKDYIFLLNPGEFISVDEVDMLKDLKEKENTCRNGYKVKYNLDDLEENLNFNIGRIIKKDRIGNYKNLLLDWFDLENLQLIDLDIKSQRYLNVTESKVKNKKPSILIGSSIHQNPKILKEFLLSIKELDDKNLDIGYCFIDDNSDENSSKILSEFSNTEKNVTIFSGSEINLSKYHCDKITHHWDDTLIEKVTNFKNSIINYCVEKEYDYLFFIDSDIILHEKTLKKLIEADKDIISNIFWTKLSSTMEALPQVWLKDSCTLYNSKSDEVISEEEIHEKIREFLNQLKKPGVYRVGGLGACTLIKRAPLIKGVNFSPLYNISYFGEDRHFCIRAVAYGFELYVDTNYPAYHICKDAGLRGLQEYKEKNKNRDSEIEESKILDLIAKTVQAIGSMSYEDEQNNSWMKYFTIKEGSRQKLILNKQREKVISDKIINRCRVLQCEISFEEGLDKVSVEVEFLSEGSKNNFNFTKRHEGRVGCIKENNIWLINEFNIDKVINENDPSMGRKERS</sequence>
<dbReference type="PANTHER" id="PTHR43630:SF2">
    <property type="entry name" value="GLYCOSYLTRANSFERASE"/>
    <property type="match status" value="1"/>
</dbReference>